<dbReference type="EMBL" id="JAMDGZ010000001">
    <property type="protein sequence ID" value="MDD1012212.1"/>
    <property type="molecule type" value="Genomic_DNA"/>
</dbReference>
<keyword evidence="3" id="KW-1185">Reference proteome</keyword>
<keyword evidence="1" id="KW-0812">Transmembrane</keyword>
<sequence>MRKDWVVWVGCVSLFATGVIWGRVPIATDFFKVKDIHDLFEVAGAGATVIAVCLAVAGLNAWRLETLATSDHDLARRAAIALHGYKSAVIRGCQVAEFLVDRIIETGKYKAVAKSHQFEDMKKEFESLNAAITSAKAVALECKVVWGESVWAEFQSVLVPGGKYLDCIDGYLRLSRDGVSDTAKEAIAEQVSDSLNYLIPIVGLGKASVEQAMDEALSPLYSEIQKRFLRRNAS</sequence>
<reference evidence="2 3" key="1">
    <citation type="submission" date="2022-05" db="EMBL/GenBank/DDBJ databases">
        <title>Novel Pseudomonas spp. Isolated from a Rainbow Trout Aquaculture Facility.</title>
        <authorList>
            <person name="Testerman T."/>
            <person name="Graf J."/>
        </authorList>
    </citation>
    <scope>NUCLEOTIDE SEQUENCE [LARGE SCALE GENOMIC DNA]</scope>
    <source>
        <strain evidence="2 3">ID1025</strain>
    </source>
</reference>
<name>A0ABT5P216_9PSED</name>
<keyword evidence="1" id="KW-0472">Membrane</keyword>
<accession>A0ABT5P216</accession>
<feature type="transmembrane region" description="Helical" evidence="1">
    <location>
        <begin position="42"/>
        <end position="62"/>
    </location>
</feature>
<feature type="transmembrane region" description="Helical" evidence="1">
    <location>
        <begin position="5"/>
        <end position="22"/>
    </location>
</feature>
<organism evidence="2 3">
    <name type="scientific">Pseudomonas rubra</name>
    <dbReference type="NCBI Taxonomy" id="2942627"/>
    <lineage>
        <taxon>Bacteria</taxon>
        <taxon>Pseudomonadati</taxon>
        <taxon>Pseudomonadota</taxon>
        <taxon>Gammaproteobacteria</taxon>
        <taxon>Pseudomonadales</taxon>
        <taxon>Pseudomonadaceae</taxon>
        <taxon>Pseudomonas</taxon>
    </lineage>
</organism>
<protein>
    <submittedName>
        <fullName evidence="2">Uncharacterized protein</fullName>
    </submittedName>
</protein>
<evidence type="ECO:0000313" key="3">
    <source>
        <dbReference type="Proteomes" id="UP001148184"/>
    </source>
</evidence>
<proteinExistence type="predicted"/>
<evidence type="ECO:0000256" key="1">
    <source>
        <dbReference type="SAM" id="Phobius"/>
    </source>
</evidence>
<dbReference type="RefSeq" id="WP_273891125.1">
    <property type="nucleotide sequence ID" value="NZ_JAMDGP010000005.1"/>
</dbReference>
<evidence type="ECO:0000313" key="2">
    <source>
        <dbReference type="EMBL" id="MDD1012212.1"/>
    </source>
</evidence>
<keyword evidence="1" id="KW-1133">Transmembrane helix</keyword>
<comment type="caution">
    <text evidence="2">The sequence shown here is derived from an EMBL/GenBank/DDBJ whole genome shotgun (WGS) entry which is preliminary data.</text>
</comment>
<gene>
    <name evidence="2" type="ORF">M5G17_00740</name>
</gene>
<dbReference type="Proteomes" id="UP001148184">
    <property type="component" value="Unassembled WGS sequence"/>
</dbReference>